<evidence type="ECO:0000313" key="2">
    <source>
        <dbReference type="Proteomes" id="UP000076632"/>
    </source>
</evidence>
<reference evidence="1 2" key="1">
    <citation type="journal article" date="2016" name="Fungal Biol.">
        <title>The genome of Xylona heveae provides a window into fungal endophytism.</title>
        <authorList>
            <person name="Gazis R."/>
            <person name="Kuo A."/>
            <person name="Riley R."/>
            <person name="LaButti K."/>
            <person name="Lipzen A."/>
            <person name="Lin J."/>
            <person name="Amirebrahimi M."/>
            <person name="Hesse C.N."/>
            <person name="Spatafora J.W."/>
            <person name="Henrissat B."/>
            <person name="Hainaut M."/>
            <person name="Grigoriev I.V."/>
            <person name="Hibbett D.S."/>
        </authorList>
    </citation>
    <scope>NUCLEOTIDE SEQUENCE [LARGE SCALE GENOMIC DNA]</scope>
    <source>
        <strain evidence="1 2">TC161</strain>
    </source>
</reference>
<dbReference type="EMBL" id="KV407464">
    <property type="protein sequence ID" value="KZF20008.1"/>
    <property type="molecule type" value="Genomic_DNA"/>
</dbReference>
<keyword evidence="2" id="KW-1185">Reference proteome</keyword>
<dbReference type="InParanoid" id="A0A165A688"/>
<sequence>MPTKTLKQVDTLIDMSVRHVVLDFLLVEKNGISREPSNEEFKVLKGLYPNQVSIETHGPCLHARVTELPSRPWPISVAEFSERQMSVAVASVSWVLGFWVIAVNDYPAGLHLPHEICQIVSFYHAEPRDTLRPGLMIASADLLSTAGVMVQDIVGSRYVTVASHAFPEGQEIVYHPNSDGRIIDKIVRRFGSSGIALVELSPGISFENETFQSSQREEPIRLSKIGSAVNLRRADFLTMDNPFSGTMDAFYIGTKFHLVLVEAEDEHRWVKMNWLWPRQLDQALPVDGSCGSAMFDENGRVICFFRLLVAEGDGFDRGYAFAVAATELAGVGYILV</sequence>
<dbReference type="GeneID" id="28900584"/>
<accession>A0A165A688</accession>
<organism evidence="1 2">
    <name type="scientific">Xylona heveae (strain CBS 132557 / TC161)</name>
    <dbReference type="NCBI Taxonomy" id="1328760"/>
    <lineage>
        <taxon>Eukaryota</taxon>
        <taxon>Fungi</taxon>
        <taxon>Dikarya</taxon>
        <taxon>Ascomycota</taxon>
        <taxon>Pezizomycotina</taxon>
        <taxon>Xylonomycetes</taxon>
        <taxon>Xylonales</taxon>
        <taxon>Xylonaceae</taxon>
        <taxon>Xylona</taxon>
    </lineage>
</organism>
<evidence type="ECO:0000313" key="1">
    <source>
        <dbReference type="EMBL" id="KZF20008.1"/>
    </source>
</evidence>
<gene>
    <name evidence="1" type="ORF">L228DRAFT_270768</name>
</gene>
<dbReference type="RefSeq" id="XP_018185563.1">
    <property type="nucleotide sequence ID" value="XM_018335447.1"/>
</dbReference>
<dbReference type="Proteomes" id="UP000076632">
    <property type="component" value="Unassembled WGS sequence"/>
</dbReference>
<dbReference type="STRING" id="1328760.A0A165A688"/>
<dbReference type="OrthoDB" id="5279783at2759"/>
<proteinExistence type="predicted"/>
<protein>
    <submittedName>
        <fullName evidence="1">Uncharacterized protein</fullName>
    </submittedName>
</protein>
<name>A0A165A688_XYLHT</name>
<dbReference type="AlphaFoldDB" id="A0A165A688"/>